<name>A0A0A1ZFT4_PROMR</name>
<keyword evidence="2" id="KW-0812">Transmembrane</keyword>
<dbReference type="AlphaFoldDB" id="A0A0A1ZFT4"/>
<keyword evidence="2" id="KW-0472">Membrane</keyword>
<evidence type="ECO:0000313" key="3">
    <source>
        <dbReference type="EMBL" id="KGF88290.1"/>
    </source>
</evidence>
<evidence type="ECO:0000313" key="4">
    <source>
        <dbReference type="Proteomes" id="UP000030598"/>
    </source>
</evidence>
<gene>
    <name evidence="3" type="ORF">EU91_0221</name>
</gene>
<accession>A0A0A1ZFT4</accession>
<organism evidence="3 4">
    <name type="scientific">Prochlorococcus marinus str. GP2</name>
    <dbReference type="NCBI Taxonomy" id="59925"/>
    <lineage>
        <taxon>Bacteria</taxon>
        <taxon>Bacillati</taxon>
        <taxon>Cyanobacteriota</taxon>
        <taxon>Cyanophyceae</taxon>
        <taxon>Synechococcales</taxon>
        <taxon>Prochlorococcaceae</taxon>
        <taxon>Prochlorococcus</taxon>
    </lineage>
</organism>
<keyword evidence="2" id="KW-1133">Transmembrane helix</keyword>
<feature type="region of interest" description="Disordered" evidence="1">
    <location>
        <begin position="1"/>
        <end position="21"/>
    </location>
</feature>
<dbReference type="OrthoDB" id="542484at2"/>
<dbReference type="EMBL" id="JNAH01000003">
    <property type="protein sequence ID" value="KGF88290.1"/>
    <property type="molecule type" value="Genomic_DNA"/>
</dbReference>
<reference evidence="4" key="1">
    <citation type="journal article" date="2014" name="Sci. Data">
        <title>Genomes of diverse isolates of the marine cyanobacterium Prochlorococcus.</title>
        <authorList>
            <person name="Biller S."/>
            <person name="Berube P."/>
            <person name="Thompson J."/>
            <person name="Kelly L."/>
            <person name="Roggensack S."/>
            <person name="Awad L."/>
            <person name="Roache-Johnson K."/>
            <person name="Ding H."/>
            <person name="Giovannoni S.J."/>
            <person name="Moore L.R."/>
            <person name="Chisholm S.W."/>
        </authorList>
    </citation>
    <scope>NUCLEOTIDE SEQUENCE [LARGE SCALE GENOMIC DNA]</scope>
    <source>
        <strain evidence="4">GP2</strain>
    </source>
</reference>
<dbReference type="eggNOG" id="ENOG5033GIX">
    <property type="taxonomic scope" value="Bacteria"/>
</dbReference>
<evidence type="ECO:0000256" key="1">
    <source>
        <dbReference type="SAM" id="MobiDB-lite"/>
    </source>
</evidence>
<proteinExistence type="predicted"/>
<protein>
    <submittedName>
        <fullName evidence="3">Uncharacterized protein</fullName>
    </submittedName>
</protein>
<feature type="transmembrane region" description="Helical" evidence="2">
    <location>
        <begin position="131"/>
        <end position="148"/>
    </location>
</feature>
<evidence type="ECO:0000256" key="2">
    <source>
        <dbReference type="SAM" id="Phobius"/>
    </source>
</evidence>
<dbReference type="Proteomes" id="UP000030598">
    <property type="component" value="Unassembled WGS sequence"/>
</dbReference>
<sequence>METYHPPKEVEEKENNSDLPEKEVISEKWLLEKIDSLIPLIKEKWPNIAQQTLEATKGSIDDLVEVIASHSGTSVIGIKSQLFEIIDSIRENNWEISEKIEPIESQLEELLEELNNTLRPKIENPIRKKPLLSIAIAAGIGLLIGTLLNNGRK</sequence>
<dbReference type="RefSeq" id="WP_032523840.1">
    <property type="nucleotide sequence ID" value="NZ_CP138934.1"/>
</dbReference>
<dbReference type="STRING" id="59925.EU91_0221"/>
<comment type="caution">
    <text evidence="3">The sequence shown here is derived from an EMBL/GenBank/DDBJ whole genome shotgun (WGS) entry which is preliminary data.</text>
</comment>